<evidence type="ECO:0000313" key="2">
    <source>
        <dbReference type="EMBL" id="GIG92997.1"/>
    </source>
</evidence>
<evidence type="ECO:0000256" key="1">
    <source>
        <dbReference type="SAM" id="MobiDB-lite"/>
    </source>
</evidence>
<name>A0ABQ4EE35_9ACTN</name>
<dbReference type="Proteomes" id="UP000646749">
    <property type="component" value="Unassembled WGS sequence"/>
</dbReference>
<feature type="region of interest" description="Disordered" evidence="1">
    <location>
        <begin position="25"/>
        <end position="51"/>
    </location>
</feature>
<proteinExistence type="predicted"/>
<dbReference type="EMBL" id="BONW01000050">
    <property type="protein sequence ID" value="GIG92997.1"/>
    <property type="molecule type" value="Genomic_DNA"/>
</dbReference>
<protein>
    <submittedName>
        <fullName evidence="2">Uncharacterized protein</fullName>
    </submittedName>
</protein>
<reference evidence="2 3" key="1">
    <citation type="submission" date="2021-01" db="EMBL/GenBank/DDBJ databases">
        <title>Whole genome shotgun sequence of Plantactinospora endophytica NBRC 110450.</title>
        <authorList>
            <person name="Komaki H."/>
            <person name="Tamura T."/>
        </authorList>
    </citation>
    <scope>NUCLEOTIDE SEQUENCE [LARGE SCALE GENOMIC DNA]</scope>
    <source>
        <strain evidence="2 3">NBRC 110450</strain>
    </source>
</reference>
<accession>A0ABQ4EE35</accession>
<evidence type="ECO:0000313" key="3">
    <source>
        <dbReference type="Proteomes" id="UP000646749"/>
    </source>
</evidence>
<feature type="compositionally biased region" description="Basic and acidic residues" evidence="1">
    <location>
        <begin position="40"/>
        <end position="49"/>
    </location>
</feature>
<sequence length="76" mass="8609">MSRSLRGDNLSETLIYQAQTVPYHQIEGDRRPTTDNAALTERRLRRPEPVDDDAAVVHLGGDWLQPQPVDGRGEDR</sequence>
<comment type="caution">
    <text evidence="2">The sequence shown here is derived from an EMBL/GenBank/DDBJ whole genome shotgun (WGS) entry which is preliminary data.</text>
</comment>
<organism evidence="2 3">
    <name type="scientific">Plantactinospora endophytica</name>
    <dbReference type="NCBI Taxonomy" id="673535"/>
    <lineage>
        <taxon>Bacteria</taxon>
        <taxon>Bacillati</taxon>
        <taxon>Actinomycetota</taxon>
        <taxon>Actinomycetes</taxon>
        <taxon>Micromonosporales</taxon>
        <taxon>Micromonosporaceae</taxon>
        <taxon>Plantactinospora</taxon>
    </lineage>
</organism>
<gene>
    <name evidence="2" type="ORF">Pen02_79330</name>
</gene>
<keyword evidence="3" id="KW-1185">Reference proteome</keyword>